<name>V9GZX6_CHLRE</name>
<geneLocation type="chloroplast" evidence="1"/>
<proteinExistence type="predicted"/>
<dbReference type="EMBL" id="M13704">
    <property type="protein sequence ID" value="AAA84145.1"/>
    <property type="molecule type" value="Genomic_DNA"/>
</dbReference>
<accession>V9GZX6</accession>
<reference evidence="1" key="1">
    <citation type="journal article" date="1986" name="Gene">
        <title>The sequence of the chloroplast atpB gene and its flanking regions in Chlamydomonas reinhardtii.</title>
        <authorList>
            <person name="Woessner J.P."/>
            <person name="Gillham N.W."/>
            <person name="Boynton J.E."/>
        </authorList>
    </citation>
    <scope>NUCLEOTIDE SEQUENCE</scope>
    <source>
        <strain evidence="1">Cw-15-mt+</strain>
    </source>
</reference>
<keyword evidence="1" id="KW-0934">Plastid</keyword>
<evidence type="ECO:0000313" key="1">
    <source>
        <dbReference type="EMBL" id="AAA84145.1"/>
    </source>
</evidence>
<organism evidence="1">
    <name type="scientific">Chlamydomonas reinhardtii</name>
    <name type="common">Chlamydomonas smithii</name>
    <dbReference type="NCBI Taxonomy" id="3055"/>
    <lineage>
        <taxon>Eukaryota</taxon>
        <taxon>Viridiplantae</taxon>
        <taxon>Chlorophyta</taxon>
        <taxon>core chlorophytes</taxon>
        <taxon>Chlorophyceae</taxon>
        <taxon>CS clade</taxon>
        <taxon>Chlamydomonadales</taxon>
        <taxon>Chlamydomonadaceae</taxon>
        <taxon>Chlamydomonas</taxon>
    </lineage>
</organism>
<sequence length="51" mass="6034">MFTYSEGGRQWQWYRHCLVCKHCGFTFKKAGNTESVTCYKFKIYIKGSSNI</sequence>
<dbReference type="AlphaFoldDB" id="V9GZX6"/>
<keyword evidence="1" id="KW-0150">Chloroplast</keyword>
<protein>
    <submittedName>
        <fullName evidence="1">Uncharacterized protein</fullName>
    </submittedName>
</protein>